<dbReference type="PANTHER" id="PTHR39444:SF3">
    <property type="entry name" value="SITE-SPECIFIC DNA-METHYLTRANSFERASE (ADENINE-SPECIFIC)"/>
    <property type="match status" value="1"/>
</dbReference>
<evidence type="ECO:0000313" key="2">
    <source>
        <dbReference type="EMBL" id="KAL3767601.1"/>
    </source>
</evidence>
<reference evidence="2 3" key="1">
    <citation type="submission" date="2024-10" db="EMBL/GenBank/DDBJ databases">
        <title>Updated reference genomes for cyclostephanoid diatoms.</title>
        <authorList>
            <person name="Roberts W.R."/>
            <person name="Alverson A.J."/>
        </authorList>
    </citation>
    <scope>NUCLEOTIDE SEQUENCE [LARGE SCALE GENOMIC DNA]</scope>
    <source>
        <strain evidence="2 3">AJA010-31</strain>
    </source>
</reference>
<accession>A0ABD3N068</accession>
<feature type="region of interest" description="Disordered" evidence="1">
    <location>
        <begin position="1"/>
        <end position="23"/>
    </location>
</feature>
<organism evidence="2 3">
    <name type="scientific">Cyclotella atomus</name>
    <dbReference type="NCBI Taxonomy" id="382360"/>
    <lineage>
        <taxon>Eukaryota</taxon>
        <taxon>Sar</taxon>
        <taxon>Stramenopiles</taxon>
        <taxon>Ochrophyta</taxon>
        <taxon>Bacillariophyta</taxon>
        <taxon>Coscinodiscophyceae</taxon>
        <taxon>Thalassiosirophycidae</taxon>
        <taxon>Stephanodiscales</taxon>
        <taxon>Stephanodiscaceae</taxon>
        <taxon>Cyclotella</taxon>
    </lineage>
</organism>
<keyword evidence="3" id="KW-1185">Reference proteome</keyword>
<sequence>MAKRSKARKTDTEEDSSASPACTSTKEITSAAITLSSRHAFPTNSLDHCETPLRAYQHIAPVLETIANRLNLQPSKLRIYDPYYCDGSMKQHLSTLGYTRVIHFNVDFYHQIQNKSIPEHDVLLTNPPYSEDHIEKLLQFVTTSNNDKPFLLLMPNWVARKSEYNSLMGNVPHFFLSPVKPYTYTMPLWNEDKPDHVQENGETTPYLSSWYISLNCSEMELGEVERRLDGIAKKKKGEEMGWVVAKTVKGLKWKIQKVNKKKR</sequence>
<dbReference type="Proteomes" id="UP001530400">
    <property type="component" value="Unassembled WGS sequence"/>
</dbReference>
<evidence type="ECO:0000313" key="3">
    <source>
        <dbReference type="Proteomes" id="UP001530400"/>
    </source>
</evidence>
<protein>
    <submittedName>
        <fullName evidence="2">Uncharacterized protein</fullName>
    </submittedName>
</protein>
<comment type="caution">
    <text evidence="2">The sequence shown here is derived from an EMBL/GenBank/DDBJ whole genome shotgun (WGS) entry which is preliminary data.</text>
</comment>
<gene>
    <name evidence="2" type="ORF">ACHAWO_003280</name>
</gene>
<dbReference type="EMBL" id="JALLPJ020001362">
    <property type="protein sequence ID" value="KAL3767601.1"/>
    <property type="molecule type" value="Genomic_DNA"/>
</dbReference>
<proteinExistence type="predicted"/>
<dbReference type="PANTHER" id="PTHR39444">
    <property type="entry name" value="SITE-SPECIFIC DNA-METHYLTRANSFERASE (ADENINE-SPECIFIC)"/>
    <property type="match status" value="1"/>
</dbReference>
<dbReference type="AlphaFoldDB" id="A0ABD3N068"/>
<name>A0ABD3N068_9STRA</name>
<evidence type="ECO:0000256" key="1">
    <source>
        <dbReference type="SAM" id="MobiDB-lite"/>
    </source>
</evidence>